<dbReference type="Pfam" id="PF00892">
    <property type="entry name" value="EamA"/>
    <property type="match status" value="2"/>
</dbReference>
<organism evidence="9 10">
    <name type="scientific">Metabacillus indicus</name>
    <name type="common">Bacillus indicus</name>
    <dbReference type="NCBI Taxonomy" id="246786"/>
    <lineage>
        <taxon>Bacteria</taxon>
        <taxon>Bacillati</taxon>
        <taxon>Bacillota</taxon>
        <taxon>Bacilli</taxon>
        <taxon>Bacillales</taxon>
        <taxon>Bacillaceae</taxon>
        <taxon>Metabacillus</taxon>
    </lineage>
</organism>
<dbReference type="PANTHER" id="PTHR32322:SF18">
    <property type="entry name" value="S-ADENOSYLMETHIONINE_S-ADENOSYLHOMOCYSTEINE TRANSPORTER"/>
    <property type="match status" value="1"/>
</dbReference>
<feature type="transmembrane region" description="Helical" evidence="7">
    <location>
        <begin position="181"/>
        <end position="203"/>
    </location>
</feature>
<evidence type="ECO:0000256" key="4">
    <source>
        <dbReference type="ARBA" id="ARBA00022692"/>
    </source>
</evidence>
<feature type="transmembrane region" description="Helical" evidence="7">
    <location>
        <begin position="7"/>
        <end position="25"/>
    </location>
</feature>
<feature type="domain" description="EamA" evidence="8">
    <location>
        <begin position="9"/>
        <end position="141"/>
    </location>
</feature>
<comment type="caution">
    <text evidence="9">The sequence shown here is derived from an EMBL/GenBank/DDBJ whole genome shotgun (WGS) entry which is preliminary data.</text>
</comment>
<evidence type="ECO:0000256" key="2">
    <source>
        <dbReference type="ARBA" id="ARBA00007362"/>
    </source>
</evidence>
<evidence type="ECO:0000256" key="1">
    <source>
        <dbReference type="ARBA" id="ARBA00004651"/>
    </source>
</evidence>
<feature type="transmembrane region" description="Helical" evidence="7">
    <location>
        <begin position="249"/>
        <end position="268"/>
    </location>
</feature>
<feature type="transmembrane region" description="Helical" evidence="7">
    <location>
        <begin position="219"/>
        <end position="237"/>
    </location>
</feature>
<keyword evidence="5 7" id="KW-1133">Transmembrane helix</keyword>
<dbReference type="PANTHER" id="PTHR32322">
    <property type="entry name" value="INNER MEMBRANE TRANSPORTER"/>
    <property type="match status" value="1"/>
</dbReference>
<evidence type="ECO:0000256" key="5">
    <source>
        <dbReference type="ARBA" id="ARBA00022989"/>
    </source>
</evidence>
<name>A0A084H1R5_METID</name>
<gene>
    <name evidence="9" type="ORF">GS18_0200595</name>
</gene>
<accession>A0A084H1R5</accession>
<feature type="domain" description="EamA" evidence="8">
    <location>
        <begin position="155"/>
        <end position="291"/>
    </location>
</feature>
<feature type="transmembrane region" description="Helical" evidence="7">
    <location>
        <begin position="125"/>
        <end position="143"/>
    </location>
</feature>
<feature type="transmembrane region" description="Helical" evidence="7">
    <location>
        <begin position="274"/>
        <end position="292"/>
    </location>
</feature>
<dbReference type="AlphaFoldDB" id="A0A084H1R5"/>
<dbReference type="GO" id="GO:0005886">
    <property type="term" value="C:plasma membrane"/>
    <property type="evidence" value="ECO:0007669"/>
    <property type="project" value="UniProtKB-SubCell"/>
</dbReference>
<feature type="transmembrane region" description="Helical" evidence="7">
    <location>
        <begin position="70"/>
        <end position="87"/>
    </location>
</feature>
<dbReference type="EMBL" id="JNVC02000001">
    <property type="protein sequence ID" value="KEZ53527.1"/>
    <property type="molecule type" value="Genomic_DNA"/>
</dbReference>
<dbReference type="Gene3D" id="1.10.3730.20">
    <property type="match status" value="1"/>
</dbReference>
<dbReference type="InterPro" id="IPR037185">
    <property type="entry name" value="EmrE-like"/>
</dbReference>
<dbReference type="OrthoDB" id="9805239at2"/>
<dbReference type="Proteomes" id="UP000028549">
    <property type="component" value="Unassembled WGS sequence"/>
</dbReference>
<keyword evidence="3" id="KW-1003">Cell membrane</keyword>
<evidence type="ECO:0000256" key="3">
    <source>
        <dbReference type="ARBA" id="ARBA00022475"/>
    </source>
</evidence>
<keyword evidence="6 7" id="KW-0472">Membrane</keyword>
<evidence type="ECO:0000259" key="8">
    <source>
        <dbReference type="Pfam" id="PF00892"/>
    </source>
</evidence>
<reference evidence="9 10" key="1">
    <citation type="journal article" date="2005" name="Int. J. Syst. Evol. Microbiol.">
        <title>Bacillus cibi sp. nov., isolated from jeotgal, a traditional Korean fermented seafood.</title>
        <authorList>
            <person name="Yoon J.H."/>
            <person name="Lee C.H."/>
            <person name="Oh T.K."/>
        </authorList>
    </citation>
    <scope>NUCLEOTIDE SEQUENCE [LARGE SCALE GENOMIC DNA]</scope>
    <source>
        <strain evidence="9 10">DSM 16189</strain>
    </source>
</reference>
<comment type="subcellular location">
    <subcellularLocation>
        <location evidence="1">Cell membrane</location>
        <topology evidence="1">Multi-pass membrane protein</topology>
    </subcellularLocation>
</comment>
<evidence type="ECO:0000256" key="6">
    <source>
        <dbReference type="ARBA" id="ARBA00023136"/>
    </source>
</evidence>
<evidence type="ECO:0000256" key="7">
    <source>
        <dbReference type="SAM" id="Phobius"/>
    </source>
</evidence>
<dbReference type="SUPFAM" id="SSF103481">
    <property type="entry name" value="Multidrug resistance efflux transporter EmrE"/>
    <property type="match status" value="2"/>
</dbReference>
<keyword evidence="10" id="KW-1185">Reference proteome</keyword>
<protein>
    <submittedName>
        <fullName evidence="9">Multidrug transporter</fullName>
    </submittedName>
</protein>
<feature type="transmembrane region" description="Helical" evidence="7">
    <location>
        <begin position="37"/>
        <end position="58"/>
    </location>
</feature>
<sequence length="296" mass="32672">MKKPFQFIASIYAAVSISFWGISFVSTKAVLSQLDPFTLLVVRFGIAAVFLLFLLLLLRHPLKMSLSQMPAVFILAVLGIFVHQIIQASALQSIGASEAGWIISFSPIFTAVLAAFFLKERFTLFKAAGMTIAILGVLLITSYRQGGSIVFHVNFGYILMILSTLNWAVYSILIKKLAIPYSALTVTFYTSFFGFLMTLPFFIRGEGWRQLSVLTGENWTHLMFLGIFVSAVAYWFWGKALEVMEATKVSSFLYFEPLATVIAAVLLLNEPVLLASGAGGMLIIAGVMLVNFKRKG</sequence>
<dbReference type="RefSeq" id="WP_029565168.1">
    <property type="nucleotide sequence ID" value="NZ_CP176757.1"/>
</dbReference>
<comment type="similarity">
    <text evidence="2">Belongs to the EamA transporter family.</text>
</comment>
<dbReference type="InterPro" id="IPR000620">
    <property type="entry name" value="EamA_dom"/>
</dbReference>
<keyword evidence="4 7" id="KW-0812">Transmembrane</keyword>
<evidence type="ECO:0000313" key="10">
    <source>
        <dbReference type="Proteomes" id="UP000028549"/>
    </source>
</evidence>
<feature type="transmembrane region" description="Helical" evidence="7">
    <location>
        <begin position="149"/>
        <end position="169"/>
    </location>
</feature>
<proteinExistence type="inferred from homology"/>
<dbReference type="InterPro" id="IPR050638">
    <property type="entry name" value="AA-Vitamin_Transporters"/>
</dbReference>
<evidence type="ECO:0000313" key="9">
    <source>
        <dbReference type="EMBL" id="KEZ53527.1"/>
    </source>
</evidence>
<feature type="transmembrane region" description="Helical" evidence="7">
    <location>
        <begin position="99"/>
        <end position="118"/>
    </location>
</feature>